<gene>
    <name evidence="1" type="ORF">HLB00_00770</name>
</gene>
<dbReference type="Gene3D" id="3.30.300.20">
    <property type="match status" value="1"/>
</dbReference>
<dbReference type="GeneID" id="16025542"/>
<evidence type="ECO:0000313" key="1">
    <source>
        <dbReference type="EMBL" id="NOL59372.1"/>
    </source>
</evidence>
<dbReference type="Proteomes" id="UP000546917">
    <property type="component" value="Unassembled WGS sequence"/>
</dbReference>
<name>A0A7K4FK01_9ARCH</name>
<reference evidence="1 2" key="1">
    <citation type="submission" date="2020-05" db="EMBL/GenBank/DDBJ databases">
        <authorList>
            <person name="Zhang R."/>
        </authorList>
    </citation>
    <scope>NUCLEOTIDE SEQUENCE [LARGE SCALE GENOMIC DNA]</scope>
    <source>
        <strain evidence="1 2">DSM 28986</strain>
    </source>
</reference>
<dbReference type="AlphaFoldDB" id="A0A7K4FK01"/>
<evidence type="ECO:0000313" key="2">
    <source>
        <dbReference type="Proteomes" id="UP000546917"/>
    </source>
</evidence>
<protein>
    <submittedName>
        <fullName evidence="1">OsmC family protein</fullName>
    </submittedName>
</protein>
<dbReference type="InterPro" id="IPR015946">
    <property type="entry name" value="KH_dom-like_a/b"/>
</dbReference>
<dbReference type="RefSeq" id="WP_009887396.1">
    <property type="nucleotide sequence ID" value="NZ_CP133600.1"/>
</dbReference>
<sequence length="168" mass="18301">MADIIDNINMVELEKTENKIKSSGGHLFVEKHINGEFNLSGSPMFTAELGSEKAKFILGADEPGILGGQGVHATPLNYLMMGVMSCFASTVAIQAAKRGIVLKKLKFKGHLYYDIGPVVVESDFPIIKSLKIEVEADQDIKVVLEHSRKACPALYAIMNPIPTEISQV</sequence>
<dbReference type="SUPFAM" id="SSF82784">
    <property type="entry name" value="OsmC-like"/>
    <property type="match status" value="1"/>
</dbReference>
<dbReference type="InterPro" id="IPR036102">
    <property type="entry name" value="OsmC/Ohrsf"/>
</dbReference>
<accession>A0A7K4FK01</accession>
<dbReference type="PANTHER" id="PTHR35368:SF1">
    <property type="entry name" value="HYDROPEROXIDE REDUCTASE"/>
    <property type="match status" value="1"/>
</dbReference>
<dbReference type="InterPro" id="IPR052924">
    <property type="entry name" value="OsmC/Ohr_hydroprdx_reductase"/>
</dbReference>
<organism evidence="1 2">
    <name type="scientific">Ferroplasma acidiphilum</name>
    <dbReference type="NCBI Taxonomy" id="74969"/>
    <lineage>
        <taxon>Archaea</taxon>
        <taxon>Methanobacteriati</taxon>
        <taxon>Thermoplasmatota</taxon>
        <taxon>Thermoplasmata</taxon>
        <taxon>Thermoplasmatales</taxon>
        <taxon>Ferroplasmaceae</taxon>
        <taxon>Ferroplasma</taxon>
    </lineage>
</organism>
<dbReference type="PANTHER" id="PTHR35368">
    <property type="entry name" value="HYDROPEROXIDE REDUCTASE"/>
    <property type="match status" value="1"/>
</dbReference>
<dbReference type="InterPro" id="IPR003718">
    <property type="entry name" value="OsmC/Ohr_fam"/>
</dbReference>
<comment type="caution">
    <text evidence="1">The sequence shown here is derived from an EMBL/GenBank/DDBJ whole genome shotgun (WGS) entry which is preliminary data.</text>
</comment>
<dbReference type="Pfam" id="PF02566">
    <property type="entry name" value="OsmC"/>
    <property type="match status" value="1"/>
</dbReference>
<proteinExistence type="predicted"/>
<dbReference type="EMBL" id="JABGBP010000021">
    <property type="protein sequence ID" value="NOL59372.1"/>
    <property type="molecule type" value="Genomic_DNA"/>
</dbReference>